<dbReference type="Pfam" id="PF02357">
    <property type="entry name" value="NusG"/>
    <property type="match status" value="1"/>
</dbReference>
<comment type="caution">
    <text evidence="3">The sequence shown here is derived from an EMBL/GenBank/DDBJ whole genome shotgun (WGS) entry which is preliminary data.</text>
</comment>
<reference evidence="3 4" key="1">
    <citation type="submission" date="2012-09" db="EMBL/GenBank/DDBJ databases">
        <authorList>
            <person name="Dupont C.L."/>
            <person name="Rusch D.B."/>
            <person name="Lombardo M.-J."/>
            <person name="Novotny M."/>
            <person name="Yee-Greenbaum J."/>
            <person name="Laskin R."/>
        </authorList>
    </citation>
    <scope>NUCLEOTIDE SEQUENCE [LARGE SCALE GENOMIC DNA]</scope>
    <source>
        <strain evidence="3">SAR86E</strain>
    </source>
</reference>
<gene>
    <name evidence="3" type="ORF">B273_0626</name>
</gene>
<dbReference type="InterPro" id="IPR006645">
    <property type="entry name" value="NGN-like_dom"/>
</dbReference>
<proteinExistence type="predicted"/>
<dbReference type="Proteomes" id="UP000010310">
    <property type="component" value="Unassembled WGS sequence"/>
</dbReference>
<evidence type="ECO:0000313" key="3">
    <source>
        <dbReference type="EMBL" id="EKO36100.1"/>
    </source>
</evidence>
<feature type="domain" description="NusG-like N-terminal" evidence="2">
    <location>
        <begin position="6"/>
        <end position="95"/>
    </location>
</feature>
<evidence type="ECO:0000259" key="2">
    <source>
        <dbReference type="Pfam" id="PF02357"/>
    </source>
</evidence>
<protein>
    <submittedName>
        <fullName evidence="3">Transcription termination/antitermination factor NusG</fullName>
    </submittedName>
</protein>
<dbReference type="Gene3D" id="3.30.70.940">
    <property type="entry name" value="NusG, N-terminal domain"/>
    <property type="match status" value="1"/>
</dbReference>
<dbReference type="GO" id="GO:0006354">
    <property type="term" value="P:DNA-templated transcription elongation"/>
    <property type="evidence" value="ECO:0007669"/>
    <property type="project" value="InterPro"/>
</dbReference>
<dbReference type="EMBL" id="AMWX01000012">
    <property type="protein sequence ID" value="EKO36100.1"/>
    <property type="molecule type" value="Genomic_DNA"/>
</dbReference>
<dbReference type="STRING" id="1208365.B273_0626"/>
<accession>K6GGG1</accession>
<evidence type="ECO:0000313" key="4">
    <source>
        <dbReference type="Proteomes" id="UP000010310"/>
    </source>
</evidence>
<dbReference type="InterPro" id="IPR036735">
    <property type="entry name" value="NGN_dom_sf"/>
</dbReference>
<organism evidence="3 4">
    <name type="scientific">SAR86 cluster bacterium SAR86E</name>
    <dbReference type="NCBI Taxonomy" id="1208365"/>
    <lineage>
        <taxon>Bacteria</taxon>
        <taxon>Pseudomonadati</taxon>
        <taxon>Pseudomonadota</taxon>
        <taxon>Gammaproteobacteria</taxon>
        <taxon>SAR86 cluster</taxon>
    </lineage>
</organism>
<dbReference type="SUPFAM" id="SSF82679">
    <property type="entry name" value="N-utilization substance G protein NusG, N-terminal domain"/>
    <property type="match status" value="1"/>
</dbReference>
<keyword evidence="1" id="KW-0804">Transcription</keyword>
<keyword evidence="4" id="KW-1185">Reference proteome</keyword>
<dbReference type="AlphaFoldDB" id="K6GGG1"/>
<sequence>MESIFMAWIIVVVKPNQSKKAEENLAFQGHKTFFPRIYYQNNGNRYVKDLFSGYAFVMVNNLEKLSAINSTKGISRVLRVNNQIPQLPDDTIINIQNQLDVISLESNLTPIFKKDDQVIIRLKLLSGQRARVIDIIDKRSAQKILLAILNSAQTIWVNQKDISPIKPMISLLDS</sequence>
<name>K6GGG1_9GAMM</name>
<evidence type="ECO:0000256" key="1">
    <source>
        <dbReference type="ARBA" id="ARBA00023163"/>
    </source>
</evidence>